<dbReference type="InterPro" id="IPR048382">
    <property type="entry name" value="BCAS3_WD40"/>
</dbReference>
<sequence length="963" mass="104671">MSSLKGFLPTSPTKLPSSILDPAHKTASNDVSAEPGVVAVWQEHDLRDGRGKVPLLLVSGKTHALQVFTFYESTIPDDPHIPESFSAPEEVISLPSIQYDKATIRENLEGVATPVPERNGVRESILSMRLLDRGSQGPLVAMTTHTSSSRKSALGSLAMLVVDLKTGIVVRRLELGPGSAAEVHCSPRAIVVTISHPSPSIHLLHPSTYEPLPLAPFTSLPCNPRTTLPVISLSGRLLAFATSDAPHAPGADGLGSIITASSFRTSRSASSSSERSQRPASSGNDTSQAALLNSAVEIGGGVARGVWAGLKMGAKAANRARNTRLATSAPTDSSSLLGDGDSDGAVDSEARSLNESSVLEEQVVPAAVSGEWIQIIDIVPGASAGARRKRKPTRSYSTSRRAPIDAPDEQDNDQPTYEVIAHFRLPRSSALPLDTPHASRRRSNERIHPVAHLSFSPDGTQLLAAPSDGKSFHVVEVHPAGINKNELRGEVKGQVWHLYELRRGHTAASVRQVNWDQKGRWVGVGTGKGTVHVFPISAMGGPASSSTHATANPLNPTRLHTLSTVVAPIARLRPLRSAGDSSSDLTSLPTAHCDAAFIFGRHQKHPLHQSMYCQDVIVYRTSSSVLEVARISVEPVSHSDRSTETKERRGSALTEMMRNKAFGDLSSDSGIKAAWTLPPATDDGILWIMSDRSGNIKTAVNPASRTRSLARAEIQTHSNSIHLLPSSIYLSRQVDFFAFRAIDEYTPLSVIDIEARTRRLIYRPEVEAKPFSPDILSFDEPLLNAMHSLIEERPRPQIPGLPNGQPSRRWPASIPIRSVTAGLGEGVDRVKREYVRAQNIRTKRRLRHESERASNSLSFEDDAVFPSMSLAFHTDADLDVDADDLDSASSPSSGLLPASLGNTEPSEDDEWSAEWEEEYRKAVEDDGPPDELVLGLMDEEEEERRKWEMRRERLKREYADGKR</sequence>
<dbReference type="InterPro" id="IPR015943">
    <property type="entry name" value="WD40/YVTN_repeat-like_dom_sf"/>
</dbReference>
<dbReference type="SUPFAM" id="SSF50998">
    <property type="entry name" value="Quinoprotein alcohol dehydrogenase-like"/>
    <property type="match status" value="1"/>
</dbReference>
<proteinExistence type="predicted"/>
<dbReference type="Gene3D" id="2.130.10.10">
    <property type="entry name" value="YVTN repeat-like/Quinoprotein amine dehydrogenase"/>
    <property type="match status" value="1"/>
</dbReference>
<organism evidence="3 4">
    <name type="scientific">Kwoniella heveanensis BCC8398</name>
    <dbReference type="NCBI Taxonomy" id="1296120"/>
    <lineage>
        <taxon>Eukaryota</taxon>
        <taxon>Fungi</taxon>
        <taxon>Dikarya</taxon>
        <taxon>Basidiomycota</taxon>
        <taxon>Agaricomycotina</taxon>
        <taxon>Tremellomycetes</taxon>
        <taxon>Tremellales</taxon>
        <taxon>Cryptococcaceae</taxon>
        <taxon>Kwoniella</taxon>
    </lineage>
</organism>
<evidence type="ECO:0000259" key="2">
    <source>
        <dbReference type="Pfam" id="PF21034"/>
    </source>
</evidence>
<feature type="region of interest" description="Disordered" evidence="1">
    <location>
        <begin position="320"/>
        <end position="358"/>
    </location>
</feature>
<dbReference type="GO" id="GO:0006914">
    <property type="term" value="P:autophagy"/>
    <property type="evidence" value="ECO:0007669"/>
    <property type="project" value="InterPro"/>
</dbReference>
<feature type="region of interest" description="Disordered" evidence="1">
    <location>
        <begin position="883"/>
        <end position="945"/>
    </location>
</feature>
<name>A0A1B9GTU6_9TREE</name>
<dbReference type="GO" id="GO:0005737">
    <property type="term" value="C:cytoplasm"/>
    <property type="evidence" value="ECO:0007669"/>
    <property type="project" value="TreeGrafter"/>
</dbReference>
<feature type="region of interest" description="Disordered" evidence="1">
    <location>
        <begin position="265"/>
        <end position="287"/>
    </location>
</feature>
<dbReference type="Pfam" id="PF21034">
    <property type="entry name" value="BCAS3_WD40"/>
    <property type="match status" value="1"/>
</dbReference>
<evidence type="ECO:0000313" key="4">
    <source>
        <dbReference type="Proteomes" id="UP000092666"/>
    </source>
</evidence>
<dbReference type="EMBL" id="KV700125">
    <property type="protein sequence ID" value="OCF34494.1"/>
    <property type="molecule type" value="Genomic_DNA"/>
</dbReference>
<dbReference type="OrthoDB" id="25778at2759"/>
<dbReference type="PANTHER" id="PTHR13268:SF0">
    <property type="entry name" value="BCAS3 MICROTUBULE ASSOCIATED CELL MIGRATION FACTOR"/>
    <property type="match status" value="1"/>
</dbReference>
<feature type="compositionally biased region" description="Low complexity" evidence="1">
    <location>
        <begin position="320"/>
        <end position="339"/>
    </location>
</feature>
<feature type="compositionally biased region" description="Low complexity" evidence="1">
    <location>
        <begin position="265"/>
        <end position="282"/>
    </location>
</feature>
<accession>A0A1B9GTU6</accession>
<feature type="region of interest" description="Disordered" evidence="1">
    <location>
        <begin position="383"/>
        <end position="413"/>
    </location>
</feature>
<dbReference type="PANTHER" id="PTHR13268">
    <property type="entry name" value="BREAST CARCINOMA AMPLIFIED SEQUENCE 3"/>
    <property type="match status" value="1"/>
</dbReference>
<dbReference type="GO" id="GO:0042594">
    <property type="term" value="P:response to starvation"/>
    <property type="evidence" value="ECO:0007669"/>
    <property type="project" value="TreeGrafter"/>
</dbReference>
<gene>
    <name evidence="3" type="ORF">I316_04009</name>
</gene>
<reference evidence="3 4" key="1">
    <citation type="submission" date="2013-07" db="EMBL/GenBank/DDBJ databases">
        <title>The Genome Sequence of Cryptococcus heveanensis BCC8398.</title>
        <authorList>
            <consortium name="The Broad Institute Genome Sequencing Platform"/>
            <person name="Cuomo C."/>
            <person name="Litvintseva A."/>
            <person name="Chen Y."/>
            <person name="Heitman J."/>
            <person name="Sun S."/>
            <person name="Springer D."/>
            <person name="Dromer F."/>
            <person name="Young S.K."/>
            <person name="Zeng Q."/>
            <person name="Gargeya S."/>
            <person name="Fitzgerald M."/>
            <person name="Abouelleil A."/>
            <person name="Alvarado L."/>
            <person name="Berlin A.M."/>
            <person name="Chapman S.B."/>
            <person name="Dewar J."/>
            <person name="Goldberg J."/>
            <person name="Griggs A."/>
            <person name="Gujja S."/>
            <person name="Hansen M."/>
            <person name="Howarth C."/>
            <person name="Imamovic A."/>
            <person name="Larimer J."/>
            <person name="McCowan C."/>
            <person name="Murphy C."/>
            <person name="Pearson M."/>
            <person name="Priest M."/>
            <person name="Roberts A."/>
            <person name="Saif S."/>
            <person name="Shea T."/>
            <person name="Sykes S."/>
            <person name="Wortman J."/>
            <person name="Nusbaum C."/>
            <person name="Birren B."/>
        </authorList>
    </citation>
    <scope>NUCLEOTIDE SEQUENCE [LARGE SCALE GENOMIC DNA]</scope>
    <source>
        <strain evidence="3 4">BCC8398</strain>
    </source>
</reference>
<dbReference type="InterPro" id="IPR045142">
    <property type="entry name" value="BCAS3-like"/>
</dbReference>
<reference evidence="4" key="2">
    <citation type="submission" date="2013-12" db="EMBL/GenBank/DDBJ databases">
        <title>Evolution of pathogenesis and genome organization in the Tremellales.</title>
        <authorList>
            <person name="Cuomo C."/>
            <person name="Litvintseva A."/>
            <person name="Heitman J."/>
            <person name="Chen Y."/>
            <person name="Sun S."/>
            <person name="Springer D."/>
            <person name="Dromer F."/>
            <person name="Young S."/>
            <person name="Zeng Q."/>
            <person name="Chapman S."/>
            <person name="Gujja S."/>
            <person name="Saif S."/>
            <person name="Birren B."/>
        </authorList>
    </citation>
    <scope>NUCLEOTIDE SEQUENCE [LARGE SCALE GENOMIC DNA]</scope>
    <source>
        <strain evidence="4">BCC8398</strain>
    </source>
</reference>
<dbReference type="InterPro" id="IPR011047">
    <property type="entry name" value="Quinoprotein_ADH-like_sf"/>
</dbReference>
<dbReference type="AlphaFoldDB" id="A0A1B9GTU6"/>
<feature type="domain" description="BCAS3 WD40" evidence="2">
    <location>
        <begin position="448"/>
        <end position="555"/>
    </location>
</feature>
<protein>
    <recommendedName>
        <fullName evidence="2">BCAS3 WD40 domain-containing protein</fullName>
    </recommendedName>
</protein>
<dbReference type="STRING" id="1296120.A0A1B9GTU6"/>
<keyword evidence="4" id="KW-1185">Reference proteome</keyword>
<evidence type="ECO:0000313" key="3">
    <source>
        <dbReference type="EMBL" id="OCF34494.1"/>
    </source>
</evidence>
<feature type="compositionally biased region" description="Acidic residues" evidence="1">
    <location>
        <begin position="905"/>
        <end position="917"/>
    </location>
</feature>
<evidence type="ECO:0000256" key="1">
    <source>
        <dbReference type="SAM" id="MobiDB-lite"/>
    </source>
</evidence>
<feature type="compositionally biased region" description="Low complexity" evidence="1">
    <location>
        <begin position="887"/>
        <end position="901"/>
    </location>
</feature>
<dbReference type="Proteomes" id="UP000092666">
    <property type="component" value="Unassembled WGS sequence"/>
</dbReference>